<feature type="active site" evidence="19">
    <location>
        <position position="338"/>
    </location>
</feature>
<feature type="domain" description="FAD-binding PCMH-type" evidence="20">
    <location>
        <begin position="21"/>
        <end position="192"/>
    </location>
</feature>
<dbReference type="Gene3D" id="3.90.78.10">
    <property type="entry name" value="UDP-N-acetylenolpyruvoylglucosamine reductase, C-terminal domain"/>
    <property type="match status" value="1"/>
</dbReference>
<evidence type="ECO:0000256" key="3">
    <source>
        <dbReference type="ARBA" id="ARBA00004496"/>
    </source>
</evidence>
<evidence type="ECO:0000256" key="9">
    <source>
        <dbReference type="ARBA" id="ARBA00022630"/>
    </source>
</evidence>
<evidence type="ECO:0000256" key="6">
    <source>
        <dbReference type="ARBA" id="ARBA00015188"/>
    </source>
</evidence>
<dbReference type="GO" id="GO:0008762">
    <property type="term" value="F:UDP-N-acetylmuramate dehydrogenase activity"/>
    <property type="evidence" value="ECO:0007669"/>
    <property type="project" value="UniProtKB-UniRule"/>
</dbReference>
<keyword evidence="10 19" id="KW-0274">FAD</keyword>
<keyword evidence="11 19" id="KW-0521">NADP</keyword>
<evidence type="ECO:0000256" key="2">
    <source>
        <dbReference type="ARBA" id="ARBA00003921"/>
    </source>
</evidence>
<evidence type="ECO:0000259" key="20">
    <source>
        <dbReference type="PROSITE" id="PS51387"/>
    </source>
</evidence>
<keyword evidence="8 19" id="KW-0132">Cell division</keyword>
<reference evidence="21 22" key="1">
    <citation type="journal article" date="2011" name="Int. J. Syst. Evol. Microbiol.">
        <title>Description of Undibacterium oligocarboniphilum sp. nov., isolated from purified water, and Undibacterium pigrum strain CCUG 49012 as the type strain of Undibacterium parvum sp. nov., and emended descriptions of the genus Undibacterium and the species Undibacterium pigrum.</title>
        <authorList>
            <person name="Eder W."/>
            <person name="Wanner G."/>
            <person name="Ludwig W."/>
            <person name="Busse H.J."/>
            <person name="Ziemke-Kageler F."/>
            <person name="Lang E."/>
        </authorList>
    </citation>
    <scope>NUCLEOTIDE SEQUENCE [LARGE SCALE GENOMIC DNA]</scope>
    <source>
        <strain evidence="21 22">DSM 23061</strain>
    </source>
</reference>
<evidence type="ECO:0000256" key="11">
    <source>
        <dbReference type="ARBA" id="ARBA00022857"/>
    </source>
</evidence>
<evidence type="ECO:0000313" key="21">
    <source>
        <dbReference type="EMBL" id="AZP13470.1"/>
    </source>
</evidence>
<feature type="active site" evidence="19">
    <location>
        <position position="168"/>
    </location>
</feature>
<dbReference type="InterPro" id="IPR016167">
    <property type="entry name" value="FAD-bd_PCMH_sub1"/>
</dbReference>
<evidence type="ECO:0000256" key="7">
    <source>
        <dbReference type="ARBA" id="ARBA00022490"/>
    </source>
</evidence>
<keyword evidence="13 19" id="KW-0573">Peptidoglycan synthesis</keyword>
<dbReference type="Gene3D" id="3.30.465.10">
    <property type="match status" value="1"/>
</dbReference>
<keyword evidence="14 19" id="KW-0560">Oxidoreductase</keyword>
<dbReference type="NCBIfam" id="NF010478">
    <property type="entry name" value="PRK13903.1"/>
    <property type="match status" value="1"/>
</dbReference>
<evidence type="ECO:0000256" key="18">
    <source>
        <dbReference type="ARBA" id="ARBA00048914"/>
    </source>
</evidence>
<evidence type="ECO:0000256" key="17">
    <source>
        <dbReference type="ARBA" id="ARBA00031026"/>
    </source>
</evidence>
<dbReference type="PANTHER" id="PTHR21071:SF4">
    <property type="entry name" value="UDP-N-ACETYLENOLPYRUVOYLGLUCOSAMINE REDUCTASE"/>
    <property type="match status" value="1"/>
</dbReference>
<dbReference type="Gene3D" id="3.30.43.10">
    <property type="entry name" value="Uridine Diphospho-n-acetylenolpyruvylglucosamine Reductase, domain 2"/>
    <property type="match status" value="1"/>
</dbReference>
<sequence>MNTPLSLQKNISLLKLNSFGIAAQALAFLRIENEQQLTQIRADAQLAAMPRLILGGGSNLVLSDKLDALVLQIAMMGKQIVAEDNEFVFVSAAAGETWHEFVLWTLQEGLGGMENLSLIPGTVGAAPIQNIGAYGVEMQDYFHHLTAFDFLTGEVVTLDKQACQFSYRDSIFKHDYRDRMVILNVVFALPKIWQPRLNYGDVAQSLVAQGISAPAPKDISEAIIAIRRSKLPDPAEIGNAGSFFKNPIVSAELRDSLLTQYPAMVSYAQTDGGYKLAAGWLIEQTGWKGKALGKVGVYHKQALVLVNLGGATGAEVRQLAQQIQADVKAKFGVRLEVEPVFA</sequence>
<dbReference type="HAMAP" id="MF_00037">
    <property type="entry name" value="MurB"/>
    <property type="match status" value="1"/>
</dbReference>
<comment type="similarity">
    <text evidence="19">Belongs to the MurB family.</text>
</comment>
<keyword evidence="9 19" id="KW-0285">Flavoprotein</keyword>
<evidence type="ECO:0000256" key="10">
    <source>
        <dbReference type="ARBA" id="ARBA00022827"/>
    </source>
</evidence>
<dbReference type="InterPro" id="IPR036635">
    <property type="entry name" value="MurB_C_sf"/>
</dbReference>
<comment type="function">
    <text evidence="2 19">Cell wall formation.</text>
</comment>
<feature type="active site" description="Proton donor" evidence="19">
    <location>
        <position position="242"/>
    </location>
</feature>
<dbReference type="PANTHER" id="PTHR21071">
    <property type="entry name" value="UDP-N-ACETYLENOLPYRUVOYLGLUCOSAMINE REDUCTASE"/>
    <property type="match status" value="1"/>
</dbReference>
<dbReference type="InterPro" id="IPR016169">
    <property type="entry name" value="FAD-bd_PCMH_sub2"/>
</dbReference>
<comment type="pathway">
    <text evidence="4 19">Cell wall biogenesis; peptidoglycan biosynthesis.</text>
</comment>
<dbReference type="EC" id="1.3.1.98" evidence="5 19"/>
<name>A0A3S9HMX8_9BURK</name>
<keyword evidence="12 19" id="KW-0133">Cell shape</keyword>
<evidence type="ECO:0000256" key="13">
    <source>
        <dbReference type="ARBA" id="ARBA00022984"/>
    </source>
</evidence>
<dbReference type="Pfam" id="PF01565">
    <property type="entry name" value="FAD_binding_4"/>
    <property type="match status" value="1"/>
</dbReference>
<evidence type="ECO:0000256" key="14">
    <source>
        <dbReference type="ARBA" id="ARBA00023002"/>
    </source>
</evidence>
<dbReference type="Proteomes" id="UP000275663">
    <property type="component" value="Chromosome"/>
</dbReference>
<dbReference type="OrthoDB" id="9804753at2"/>
<evidence type="ECO:0000256" key="5">
    <source>
        <dbReference type="ARBA" id="ARBA00012518"/>
    </source>
</evidence>
<comment type="cofactor">
    <cofactor evidence="1 19">
        <name>FAD</name>
        <dbReference type="ChEBI" id="CHEBI:57692"/>
    </cofactor>
</comment>
<dbReference type="GO" id="GO:0009252">
    <property type="term" value="P:peptidoglycan biosynthetic process"/>
    <property type="evidence" value="ECO:0007669"/>
    <property type="project" value="UniProtKB-UniRule"/>
</dbReference>
<keyword evidence="22" id="KW-1185">Reference proteome</keyword>
<dbReference type="GO" id="GO:0051301">
    <property type="term" value="P:cell division"/>
    <property type="evidence" value="ECO:0007669"/>
    <property type="project" value="UniProtKB-KW"/>
</dbReference>
<dbReference type="InterPro" id="IPR016166">
    <property type="entry name" value="FAD-bd_PCMH"/>
</dbReference>
<dbReference type="UniPathway" id="UPA00219"/>
<dbReference type="RefSeq" id="WP_126128842.1">
    <property type="nucleotide sequence ID" value="NZ_CP034464.1"/>
</dbReference>
<evidence type="ECO:0000256" key="8">
    <source>
        <dbReference type="ARBA" id="ARBA00022618"/>
    </source>
</evidence>
<evidence type="ECO:0000256" key="16">
    <source>
        <dbReference type="ARBA" id="ARBA00023316"/>
    </source>
</evidence>
<dbReference type="GO" id="GO:0008360">
    <property type="term" value="P:regulation of cell shape"/>
    <property type="evidence" value="ECO:0007669"/>
    <property type="project" value="UniProtKB-KW"/>
</dbReference>
<dbReference type="GO" id="GO:0005829">
    <property type="term" value="C:cytosol"/>
    <property type="evidence" value="ECO:0007669"/>
    <property type="project" value="TreeGrafter"/>
</dbReference>
<dbReference type="InterPro" id="IPR036318">
    <property type="entry name" value="FAD-bd_PCMH-like_sf"/>
</dbReference>
<proteinExistence type="inferred from homology"/>
<dbReference type="SUPFAM" id="SSF56194">
    <property type="entry name" value="Uridine diphospho-N-Acetylenolpyruvylglucosamine reductase, MurB, C-terminal domain"/>
    <property type="match status" value="1"/>
</dbReference>
<comment type="subcellular location">
    <subcellularLocation>
        <location evidence="3 19">Cytoplasm</location>
    </subcellularLocation>
</comment>
<dbReference type="InterPro" id="IPR003170">
    <property type="entry name" value="MurB"/>
</dbReference>
<dbReference type="EMBL" id="CP034464">
    <property type="protein sequence ID" value="AZP13470.1"/>
    <property type="molecule type" value="Genomic_DNA"/>
</dbReference>
<evidence type="ECO:0000256" key="15">
    <source>
        <dbReference type="ARBA" id="ARBA00023306"/>
    </source>
</evidence>
<comment type="catalytic activity">
    <reaction evidence="18 19">
        <text>UDP-N-acetyl-alpha-D-muramate + NADP(+) = UDP-N-acetyl-3-O-(1-carboxyvinyl)-alpha-D-glucosamine + NADPH + H(+)</text>
        <dbReference type="Rhea" id="RHEA:12248"/>
        <dbReference type="ChEBI" id="CHEBI:15378"/>
        <dbReference type="ChEBI" id="CHEBI:57783"/>
        <dbReference type="ChEBI" id="CHEBI:58349"/>
        <dbReference type="ChEBI" id="CHEBI:68483"/>
        <dbReference type="ChEBI" id="CHEBI:70757"/>
        <dbReference type="EC" id="1.3.1.98"/>
    </reaction>
</comment>
<protein>
    <recommendedName>
        <fullName evidence="6 19">UDP-N-acetylenolpyruvoylglucosamine reductase</fullName>
        <ecNumber evidence="5 19">1.3.1.98</ecNumber>
    </recommendedName>
    <alternativeName>
        <fullName evidence="17 19">UDP-N-acetylmuramate dehydrogenase</fullName>
    </alternativeName>
</protein>
<dbReference type="AlphaFoldDB" id="A0A3S9HMX8"/>
<dbReference type="KEGG" id="upv:EJN92_16645"/>
<dbReference type="GO" id="GO:0071949">
    <property type="term" value="F:FAD binding"/>
    <property type="evidence" value="ECO:0007669"/>
    <property type="project" value="InterPro"/>
</dbReference>
<dbReference type="Pfam" id="PF02873">
    <property type="entry name" value="MurB_C"/>
    <property type="match status" value="1"/>
</dbReference>
<dbReference type="PROSITE" id="PS51387">
    <property type="entry name" value="FAD_PCMH"/>
    <property type="match status" value="1"/>
</dbReference>
<keyword evidence="7 19" id="KW-0963">Cytoplasm</keyword>
<dbReference type="GO" id="GO:0071555">
    <property type="term" value="P:cell wall organization"/>
    <property type="evidence" value="ECO:0007669"/>
    <property type="project" value="UniProtKB-KW"/>
</dbReference>
<dbReference type="InterPro" id="IPR006094">
    <property type="entry name" value="Oxid_FAD_bind_N"/>
</dbReference>
<evidence type="ECO:0000256" key="4">
    <source>
        <dbReference type="ARBA" id="ARBA00004752"/>
    </source>
</evidence>
<keyword evidence="15 19" id="KW-0131">Cell cycle</keyword>
<organism evidence="21 22">
    <name type="scientific">Undibacterium parvum</name>
    <dbReference type="NCBI Taxonomy" id="401471"/>
    <lineage>
        <taxon>Bacteria</taxon>
        <taxon>Pseudomonadati</taxon>
        <taxon>Pseudomonadota</taxon>
        <taxon>Betaproteobacteria</taxon>
        <taxon>Burkholderiales</taxon>
        <taxon>Oxalobacteraceae</taxon>
        <taxon>Undibacterium</taxon>
    </lineage>
</organism>
<gene>
    <name evidence="19" type="primary">murB</name>
    <name evidence="21" type="ORF">EJN92_16645</name>
</gene>
<evidence type="ECO:0000256" key="1">
    <source>
        <dbReference type="ARBA" id="ARBA00001974"/>
    </source>
</evidence>
<dbReference type="NCBIfam" id="TIGR00179">
    <property type="entry name" value="murB"/>
    <property type="match status" value="1"/>
</dbReference>
<keyword evidence="16 19" id="KW-0961">Cell wall biogenesis/degradation</keyword>
<dbReference type="NCBIfam" id="NF000755">
    <property type="entry name" value="PRK00046.1"/>
    <property type="match status" value="1"/>
</dbReference>
<accession>A0A3S9HMX8</accession>
<dbReference type="SUPFAM" id="SSF56176">
    <property type="entry name" value="FAD-binding/transporter-associated domain-like"/>
    <property type="match status" value="1"/>
</dbReference>
<evidence type="ECO:0000256" key="19">
    <source>
        <dbReference type="HAMAP-Rule" id="MF_00037"/>
    </source>
</evidence>
<dbReference type="InterPro" id="IPR011601">
    <property type="entry name" value="MurB_C"/>
</dbReference>
<evidence type="ECO:0000313" key="22">
    <source>
        <dbReference type="Proteomes" id="UP000275663"/>
    </source>
</evidence>
<evidence type="ECO:0000256" key="12">
    <source>
        <dbReference type="ARBA" id="ARBA00022960"/>
    </source>
</evidence>